<evidence type="ECO:0000256" key="6">
    <source>
        <dbReference type="ARBA" id="ARBA00023157"/>
    </source>
</evidence>
<dbReference type="GO" id="GO:0005126">
    <property type="term" value="F:cytokine receptor binding"/>
    <property type="evidence" value="ECO:0007669"/>
    <property type="project" value="InterPro"/>
</dbReference>
<dbReference type="PANTHER" id="PTHR14356">
    <property type="entry name" value="INTERLEUKIN-15-RELATED"/>
    <property type="match status" value="1"/>
</dbReference>
<evidence type="ECO:0000313" key="10">
    <source>
        <dbReference type="Proteomes" id="UP000007635"/>
    </source>
</evidence>
<feature type="signal peptide" evidence="8">
    <location>
        <begin position="1"/>
        <end position="27"/>
    </location>
</feature>
<reference evidence="9 10" key="1">
    <citation type="journal article" date="2021" name="G3 (Bethesda)">
        <title>Improved contiguity of the threespine stickleback genome using long-read sequencing.</title>
        <authorList>
            <person name="Nath S."/>
            <person name="Shaw D.E."/>
            <person name="White M.A."/>
        </authorList>
    </citation>
    <scope>NUCLEOTIDE SEQUENCE [LARGE SCALE GENOMIC DNA]</scope>
    <source>
        <strain evidence="9 10">Lake Benthic</strain>
    </source>
</reference>
<organism evidence="9 10">
    <name type="scientific">Gasterosteus aculeatus aculeatus</name>
    <name type="common">three-spined stickleback</name>
    <dbReference type="NCBI Taxonomy" id="481459"/>
    <lineage>
        <taxon>Eukaryota</taxon>
        <taxon>Metazoa</taxon>
        <taxon>Chordata</taxon>
        <taxon>Craniata</taxon>
        <taxon>Vertebrata</taxon>
        <taxon>Euteleostomi</taxon>
        <taxon>Actinopterygii</taxon>
        <taxon>Neopterygii</taxon>
        <taxon>Teleostei</taxon>
        <taxon>Neoteleostei</taxon>
        <taxon>Acanthomorphata</taxon>
        <taxon>Eupercaria</taxon>
        <taxon>Perciformes</taxon>
        <taxon>Cottioidei</taxon>
        <taxon>Gasterosteales</taxon>
        <taxon>Gasterosteidae</taxon>
        <taxon>Gasterosteus</taxon>
    </lineage>
</organism>
<evidence type="ECO:0000256" key="5">
    <source>
        <dbReference type="ARBA" id="ARBA00022729"/>
    </source>
</evidence>
<dbReference type="Pfam" id="PF02372">
    <property type="entry name" value="IL15"/>
    <property type="match status" value="1"/>
</dbReference>
<dbReference type="RefSeq" id="XP_040019953.1">
    <property type="nucleotide sequence ID" value="XM_040164019.1"/>
</dbReference>
<dbReference type="Proteomes" id="UP000007635">
    <property type="component" value="Chromosome I"/>
</dbReference>
<keyword evidence="6" id="KW-1015">Disulfide bond</keyword>
<dbReference type="GO" id="GO:0006955">
    <property type="term" value="P:immune response"/>
    <property type="evidence" value="ECO:0007669"/>
    <property type="project" value="InterPro"/>
</dbReference>
<feature type="chain" id="PRO_5042941637" description="Interleukin" evidence="8">
    <location>
        <begin position="28"/>
        <end position="156"/>
    </location>
</feature>
<dbReference type="GO" id="GO:0005615">
    <property type="term" value="C:extracellular space"/>
    <property type="evidence" value="ECO:0007669"/>
    <property type="project" value="UniProtKB-KW"/>
</dbReference>
<dbReference type="Gene3D" id="1.20.1250.70">
    <property type="entry name" value="Interleukin-15/Interleukin-21"/>
    <property type="match status" value="1"/>
</dbReference>
<dbReference type="GO" id="GO:0005125">
    <property type="term" value="F:cytokine activity"/>
    <property type="evidence" value="ECO:0007669"/>
    <property type="project" value="UniProtKB-KW"/>
</dbReference>
<evidence type="ECO:0000313" key="9">
    <source>
        <dbReference type="Ensembl" id="ENSGACP00000033863.1"/>
    </source>
</evidence>
<dbReference type="GeneID" id="100190878"/>
<name>A0AAQ4P5I3_GASAC</name>
<dbReference type="InterPro" id="IPR009079">
    <property type="entry name" value="4_helix_cytokine-like_core"/>
</dbReference>
<evidence type="ECO:0000256" key="4">
    <source>
        <dbReference type="ARBA" id="ARBA00022525"/>
    </source>
</evidence>
<reference evidence="9" key="3">
    <citation type="submission" date="2025-09" db="UniProtKB">
        <authorList>
            <consortium name="Ensembl"/>
        </authorList>
    </citation>
    <scope>IDENTIFICATION</scope>
</reference>
<evidence type="ECO:0000256" key="7">
    <source>
        <dbReference type="RuleBase" id="RU003453"/>
    </source>
</evidence>
<evidence type="ECO:0000256" key="2">
    <source>
        <dbReference type="ARBA" id="ARBA00006050"/>
    </source>
</evidence>
<keyword evidence="3 7" id="KW-0202">Cytokine</keyword>
<dbReference type="SUPFAM" id="SSF47266">
    <property type="entry name" value="4-helical cytokines"/>
    <property type="match status" value="1"/>
</dbReference>
<reference evidence="9" key="2">
    <citation type="submission" date="2025-08" db="UniProtKB">
        <authorList>
            <consortium name="Ensembl"/>
        </authorList>
    </citation>
    <scope>IDENTIFICATION</scope>
</reference>
<evidence type="ECO:0000256" key="8">
    <source>
        <dbReference type="SAM" id="SignalP"/>
    </source>
</evidence>
<comment type="similarity">
    <text evidence="2 7">Belongs to the IL-15/IL-21 family.</text>
</comment>
<keyword evidence="10" id="KW-1185">Reference proteome</keyword>
<dbReference type="Ensembl" id="ENSGACT00000050112.1">
    <property type="protein sequence ID" value="ENSGACP00000033863.1"/>
    <property type="gene ID" value="ENSGACG00000028306.1"/>
</dbReference>
<dbReference type="CTD" id="494451"/>
<comment type="subcellular location">
    <subcellularLocation>
        <location evidence="1">Secreted</location>
    </subcellularLocation>
</comment>
<evidence type="ECO:0000256" key="3">
    <source>
        <dbReference type="ARBA" id="ARBA00022514"/>
    </source>
</evidence>
<keyword evidence="4" id="KW-0964">Secreted</keyword>
<dbReference type="AlphaFoldDB" id="A0AAQ4P5I3"/>
<dbReference type="GeneTree" id="ENSGT00520000058824"/>
<proteinExistence type="inferred from homology"/>
<dbReference type="InterPro" id="IPR003443">
    <property type="entry name" value="IL-15/IL-21_fam"/>
</dbReference>
<evidence type="ECO:0000256" key="1">
    <source>
        <dbReference type="ARBA" id="ARBA00004613"/>
    </source>
</evidence>
<sequence>MLGGRSALASVFLCFVCLLGPTPPAAGICTTDLPKQVKSMIKIAPRLNHLGSRLYTQTATDFQQNCIVSTLKCFSAEMDVLINEWKLANVKIPQKKTLVSGLKRLADRFSLAKNTTTSECRQCERLQQKDAEEFLRELEGTLEKINSAPCPPEDSS</sequence>
<protein>
    <recommendedName>
        <fullName evidence="7">Interleukin</fullName>
    </recommendedName>
</protein>
<keyword evidence="5 8" id="KW-0732">Signal</keyword>
<accession>A0AAQ4P5I3</accession>